<dbReference type="InterPro" id="IPR013694">
    <property type="entry name" value="VIT"/>
</dbReference>
<dbReference type="PROSITE" id="PS50234">
    <property type="entry name" value="VWFA"/>
    <property type="match status" value="1"/>
</dbReference>
<evidence type="ECO:0000313" key="13">
    <source>
        <dbReference type="Proteomes" id="UP001162131"/>
    </source>
</evidence>
<dbReference type="PROSITE" id="PS00115">
    <property type="entry name" value="RNA_POL_II_REPEAT"/>
    <property type="match status" value="2"/>
</dbReference>
<dbReference type="GO" id="GO:0003677">
    <property type="term" value="F:DNA binding"/>
    <property type="evidence" value="ECO:0007669"/>
    <property type="project" value="UniProtKB-KW"/>
</dbReference>
<dbReference type="AlphaFoldDB" id="A0AAU9IHJ2"/>
<dbReference type="SUPFAM" id="SSF53300">
    <property type="entry name" value="vWA-like"/>
    <property type="match status" value="1"/>
</dbReference>
<feature type="region of interest" description="Disordered" evidence="9">
    <location>
        <begin position="794"/>
        <end position="813"/>
    </location>
</feature>
<evidence type="ECO:0000256" key="2">
    <source>
        <dbReference type="ARBA" id="ARBA00022553"/>
    </source>
</evidence>
<dbReference type="InterPro" id="IPR036465">
    <property type="entry name" value="vWFA_dom_sf"/>
</dbReference>
<dbReference type="PANTHER" id="PTHR45737:SF6">
    <property type="entry name" value="VON WILLEBRAND FACTOR A DOMAIN-CONTAINING PROTEIN 5A"/>
    <property type="match status" value="1"/>
</dbReference>
<evidence type="ECO:0000256" key="8">
    <source>
        <dbReference type="ARBA" id="ARBA00023242"/>
    </source>
</evidence>
<feature type="region of interest" description="Disordered" evidence="9">
    <location>
        <begin position="655"/>
        <end position="677"/>
    </location>
</feature>
<dbReference type="Pfam" id="PF13768">
    <property type="entry name" value="VWA_3"/>
    <property type="match status" value="1"/>
</dbReference>
<reference evidence="12" key="1">
    <citation type="submission" date="2021-09" db="EMBL/GenBank/DDBJ databases">
        <authorList>
            <consortium name="AG Swart"/>
            <person name="Singh M."/>
            <person name="Singh A."/>
            <person name="Seah K."/>
            <person name="Emmerich C."/>
        </authorList>
    </citation>
    <scope>NUCLEOTIDE SEQUENCE</scope>
    <source>
        <strain evidence="12">ATCC30299</strain>
    </source>
</reference>
<comment type="subcellular location">
    <subcellularLocation>
        <location evidence="1">Nucleus</location>
    </subcellularLocation>
</comment>
<dbReference type="Pfam" id="PF08487">
    <property type="entry name" value="VIT"/>
    <property type="match status" value="1"/>
</dbReference>
<feature type="compositionally biased region" description="Pro residues" evidence="9">
    <location>
        <begin position="655"/>
        <end position="669"/>
    </location>
</feature>
<accession>A0AAU9IHJ2</accession>
<comment type="caution">
    <text evidence="12">The sequence shown here is derived from an EMBL/GenBank/DDBJ whole genome shotgun (WGS) entry which is preliminary data.</text>
</comment>
<keyword evidence="6" id="KW-0238">DNA-binding</keyword>
<protein>
    <submittedName>
        <fullName evidence="12">Uncharacterized protein</fullName>
    </submittedName>
</protein>
<evidence type="ECO:0000256" key="9">
    <source>
        <dbReference type="SAM" id="MobiDB-lite"/>
    </source>
</evidence>
<keyword evidence="5" id="KW-0862">Zinc</keyword>
<sequence>MSSGAFGIKPNDRRYNQNSIPLRNLNINASLKESLATVELTQTFMNLNSSPIECAYSFPIKEESVITSLNIQFSDGTKIKAEIQEESKAQEIYQDSISSGRTAVLAKSDKNTITFNIGNIQPNDIICVELKFCFPLQSRLDNWVFTLDNYIFPYFEEGKPKSIEEVKSNVRGCNYYVDFGLEIFSENSISDFICREFQFDTILSEDSKHLTAKLNKNAQIIPDKSVEISYKTSDANIPKCIIQEHDGEYTAMLSFLPIYQEENEDLEDLEGSGEYLFILDRSGSMAGDRIDMAKESLSLLLKSLPQRSKFNIISFGTQFSCMHPVSVEYSQATLDLSLSQLKQFHADMSSTNIYNPLKHIFNSQALNDYPRVIFLITDGEVEDPNAVIKLIKDNSNKCRVHTFGIGGEVSEDLVKNAAKAGGGTSAFIKNRSEINQKVIAALQKCIMPALTDWTVNWNDEITPSAQRLSTIYYGERFILYSKLGNSVPNSSPILTCFDTKIRARREFNINYSDEIGHGEEIRKLWAKNKIEDLENAEKEKIIEMSVKYQVLSPYTVFIAKKLTANAESGEMEFIKLKKKEAMNREPTSYRIPMQGVIVNQSRPITNHGMSGFKNILFGSSPQQTLSSNSSSNAFQYSPPMPGYCPSPPVLNLNCPPPPLPQSAPPPPSQFLPQASLPSQPAYKPTMVGFCTPLLASGSIPPPPPPPPMSLPQTAYYQPTFLSNIQSASLKSTHSSFSSSQIQTQASVPKLNPPPSFLPPIYSQISPSYSPSSPSYSPTSPSYSAANLQETIPDPISQALPKKSTPPKKANDDKKCIRSQQDIFADSSQNNAIDLFGDILTEPASYSSVEIAVSQKPKIVNYMKIVEIQAFDGFWADSAVINLLKFSPEISEEIRKISLENLIGTLIALAYLNKYCEGQKAEWALIERKAVKWLKKNGINRNLVDLVMEKI</sequence>
<dbReference type="SMART" id="SM00327">
    <property type="entry name" value="VWA"/>
    <property type="match status" value="1"/>
</dbReference>
<evidence type="ECO:0000313" key="12">
    <source>
        <dbReference type="EMBL" id="CAG9312652.1"/>
    </source>
</evidence>
<dbReference type="SMART" id="SM00609">
    <property type="entry name" value="VIT"/>
    <property type="match status" value="1"/>
</dbReference>
<keyword evidence="4" id="KW-0677">Repeat</keyword>
<evidence type="ECO:0000256" key="5">
    <source>
        <dbReference type="ARBA" id="ARBA00022833"/>
    </source>
</evidence>
<keyword evidence="3" id="KW-0479">Metal-binding</keyword>
<evidence type="ECO:0000259" key="11">
    <source>
        <dbReference type="PROSITE" id="PS51468"/>
    </source>
</evidence>
<organism evidence="12 13">
    <name type="scientific">Blepharisma stoltei</name>
    <dbReference type="NCBI Taxonomy" id="1481888"/>
    <lineage>
        <taxon>Eukaryota</taxon>
        <taxon>Sar</taxon>
        <taxon>Alveolata</taxon>
        <taxon>Ciliophora</taxon>
        <taxon>Postciliodesmatophora</taxon>
        <taxon>Heterotrichea</taxon>
        <taxon>Heterotrichida</taxon>
        <taxon>Blepharismidae</taxon>
        <taxon>Blepharisma</taxon>
    </lineage>
</organism>
<dbReference type="PROSITE" id="PS51468">
    <property type="entry name" value="VIT"/>
    <property type="match status" value="1"/>
</dbReference>
<evidence type="ECO:0000256" key="4">
    <source>
        <dbReference type="ARBA" id="ARBA00022737"/>
    </source>
</evidence>
<name>A0AAU9IHJ2_9CILI</name>
<dbReference type="InterPro" id="IPR000684">
    <property type="entry name" value="RNA_pol_II_repeat_euk"/>
</dbReference>
<evidence type="ECO:0000256" key="7">
    <source>
        <dbReference type="ARBA" id="ARBA00023163"/>
    </source>
</evidence>
<evidence type="ECO:0000259" key="10">
    <source>
        <dbReference type="PROSITE" id="PS50234"/>
    </source>
</evidence>
<dbReference type="EMBL" id="CAJZBQ010000008">
    <property type="protein sequence ID" value="CAG9312652.1"/>
    <property type="molecule type" value="Genomic_DNA"/>
</dbReference>
<evidence type="ECO:0000256" key="3">
    <source>
        <dbReference type="ARBA" id="ARBA00022723"/>
    </source>
</evidence>
<keyword evidence="7" id="KW-0804">Transcription</keyword>
<feature type="domain" description="VWFA" evidence="10">
    <location>
        <begin position="274"/>
        <end position="450"/>
    </location>
</feature>
<dbReference type="Gene3D" id="3.40.50.410">
    <property type="entry name" value="von Willebrand factor, type A domain"/>
    <property type="match status" value="1"/>
</dbReference>
<keyword evidence="2" id="KW-0597">Phosphoprotein</keyword>
<dbReference type="Proteomes" id="UP001162131">
    <property type="component" value="Unassembled WGS sequence"/>
</dbReference>
<proteinExistence type="predicted"/>
<dbReference type="InterPro" id="IPR002035">
    <property type="entry name" value="VWF_A"/>
</dbReference>
<dbReference type="GO" id="GO:0005634">
    <property type="term" value="C:nucleus"/>
    <property type="evidence" value="ECO:0007669"/>
    <property type="project" value="UniProtKB-SubCell"/>
</dbReference>
<evidence type="ECO:0000256" key="1">
    <source>
        <dbReference type="ARBA" id="ARBA00004123"/>
    </source>
</evidence>
<dbReference type="GO" id="GO:0006366">
    <property type="term" value="P:transcription by RNA polymerase II"/>
    <property type="evidence" value="ECO:0007669"/>
    <property type="project" value="InterPro"/>
</dbReference>
<dbReference type="GO" id="GO:0046872">
    <property type="term" value="F:metal ion binding"/>
    <property type="evidence" value="ECO:0007669"/>
    <property type="project" value="UniProtKB-KW"/>
</dbReference>
<keyword evidence="8" id="KW-0539">Nucleus</keyword>
<feature type="domain" description="VIT" evidence="11">
    <location>
        <begin position="6"/>
        <end position="134"/>
    </location>
</feature>
<evidence type="ECO:0000256" key="6">
    <source>
        <dbReference type="ARBA" id="ARBA00023125"/>
    </source>
</evidence>
<gene>
    <name evidence="12" type="ORF">BSTOLATCC_MIC7178</name>
</gene>
<keyword evidence="13" id="KW-1185">Reference proteome</keyword>
<dbReference type="PANTHER" id="PTHR45737">
    <property type="entry name" value="VON WILLEBRAND FACTOR A DOMAIN-CONTAINING PROTEIN 5A"/>
    <property type="match status" value="1"/>
</dbReference>